<organism evidence="2 3">
    <name type="scientific">Portunus trituberculatus</name>
    <name type="common">Swimming crab</name>
    <name type="synonym">Neptunus trituberculatus</name>
    <dbReference type="NCBI Taxonomy" id="210409"/>
    <lineage>
        <taxon>Eukaryota</taxon>
        <taxon>Metazoa</taxon>
        <taxon>Ecdysozoa</taxon>
        <taxon>Arthropoda</taxon>
        <taxon>Crustacea</taxon>
        <taxon>Multicrustacea</taxon>
        <taxon>Malacostraca</taxon>
        <taxon>Eumalacostraca</taxon>
        <taxon>Eucarida</taxon>
        <taxon>Decapoda</taxon>
        <taxon>Pleocyemata</taxon>
        <taxon>Brachyura</taxon>
        <taxon>Eubrachyura</taxon>
        <taxon>Portunoidea</taxon>
        <taxon>Portunidae</taxon>
        <taxon>Portuninae</taxon>
        <taxon>Portunus</taxon>
    </lineage>
</organism>
<evidence type="ECO:0000313" key="3">
    <source>
        <dbReference type="Proteomes" id="UP000324222"/>
    </source>
</evidence>
<keyword evidence="3" id="KW-1185">Reference proteome</keyword>
<name>A0A5B7J3Z5_PORTR</name>
<reference evidence="2 3" key="1">
    <citation type="submission" date="2019-05" db="EMBL/GenBank/DDBJ databases">
        <title>Another draft genome of Portunus trituberculatus and its Hox gene families provides insights of decapod evolution.</title>
        <authorList>
            <person name="Jeong J.-H."/>
            <person name="Song I."/>
            <person name="Kim S."/>
            <person name="Choi T."/>
            <person name="Kim D."/>
            <person name="Ryu S."/>
            <person name="Kim W."/>
        </authorList>
    </citation>
    <scope>NUCLEOTIDE SEQUENCE [LARGE SCALE GENOMIC DNA]</scope>
    <source>
        <tissue evidence="2">Muscle</tissue>
    </source>
</reference>
<proteinExistence type="predicted"/>
<evidence type="ECO:0000313" key="2">
    <source>
        <dbReference type="EMBL" id="MPC88696.1"/>
    </source>
</evidence>
<evidence type="ECO:0000256" key="1">
    <source>
        <dbReference type="SAM" id="MobiDB-lite"/>
    </source>
</evidence>
<comment type="caution">
    <text evidence="2">The sequence shown here is derived from an EMBL/GenBank/DDBJ whole genome shotgun (WGS) entry which is preliminary data.</text>
</comment>
<feature type="compositionally biased region" description="Basic residues" evidence="1">
    <location>
        <begin position="11"/>
        <end position="20"/>
    </location>
</feature>
<dbReference type="Proteomes" id="UP000324222">
    <property type="component" value="Unassembled WGS sequence"/>
</dbReference>
<accession>A0A5B7J3Z5</accession>
<dbReference type="AlphaFoldDB" id="A0A5B7J3Z5"/>
<protein>
    <submittedName>
        <fullName evidence="2">Uncharacterized protein</fullName>
    </submittedName>
</protein>
<dbReference type="EMBL" id="VSRR010078650">
    <property type="protein sequence ID" value="MPC88696.1"/>
    <property type="molecule type" value="Genomic_DNA"/>
</dbReference>
<feature type="region of interest" description="Disordered" evidence="1">
    <location>
        <begin position="1"/>
        <end position="28"/>
    </location>
</feature>
<gene>
    <name evidence="2" type="ORF">E2C01_083615</name>
</gene>
<sequence>MHTGDHSTPGPHRRHRRANKRIFQVWRG</sequence>